<evidence type="ECO:0000313" key="1">
    <source>
        <dbReference type="EMBL" id="MBI1492838.1"/>
    </source>
</evidence>
<dbReference type="EMBL" id="JADCKQ010000002">
    <property type="protein sequence ID" value="MBI1492838.1"/>
    <property type="molecule type" value="Genomic_DNA"/>
</dbReference>
<sequence length="138" mass="15677">MEQILMCKTCDAELSYPLTTIDTVSEMERLCSFADETPVSPARHFLLMEGEVLAARMKRIPGWEPRSNAWLNLEDLRETVGFTPHTERLMGCCSISSGYGPNRVCQCGEHVGTQSSDCYEYRMLEPVPTATYWKNTKE</sequence>
<accession>A0A8J7IC29</accession>
<gene>
    <name evidence="1" type="ORF">H1D41_04215</name>
</gene>
<dbReference type="Proteomes" id="UP000640583">
    <property type="component" value="Unassembled WGS sequence"/>
</dbReference>
<reference evidence="1" key="1">
    <citation type="submission" date="2020-10" db="EMBL/GenBank/DDBJ databases">
        <title>Paenihalocynthiibacter styelae gen. nov., sp. nov., isolated from stalked sea squirt Styela clava.</title>
        <authorList>
            <person name="Kim Y.-O."/>
            <person name="Yoon J.-H."/>
        </authorList>
    </citation>
    <scope>NUCLEOTIDE SEQUENCE</scope>
    <source>
        <strain evidence="1">MYP1-1</strain>
    </source>
</reference>
<protein>
    <submittedName>
        <fullName evidence="1">Uncharacterized protein</fullName>
    </submittedName>
</protein>
<comment type="caution">
    <text evidence="1">The sequence shown here is derived from an EMBL/GenBank/DDBJ whole genome shotgun (WGS) entry which is preliminary data.</text>
</comment>
<proteinExistence type="predicted"/>
<name>A0A8J7IC29_9RHOB</name>
<dbReference type="AlphaFoldDB" id="A0A8J7IC29"/>
<evidence type="ECO:0000313" key="2">
    <source>
        <dbReference type="Proteomes" id="UP000640583"/>
    </source>
</evidence>
<organism evidence="1 2">
    <name type="scientific">Halocynthiibacter styelae</name>
    <dbReference type="NCBI Taxonomy" id="2761955"/>
    <lineage>
        <taxon>Bacteria</taxon>
        <taxon>Pseudomonadati</taxon>
        <taxon>Pseudomonadota</taxon>
        <taxon>Alphaproteobacteria</taxon>
        <taxon>Rhodobacterales</taxon>
        <taxon>Paracoccaceae</taxon>
        <taxon>Halocynthiibacter</taxon>
    </lineage>
</organism>
<keyword evidence="2" id="KW-1185">Reference proteome</keyword>
<dbReference type="RefSeq" id="WP_228847728.1">
    <property type="nucleotide sequence ID" value="NZ_JADCKQ010000002.1"/>
</dbReference>